<reference evidence="1 2" key="1">
    <citation type="submission" date="2015-09" db="EMBL/GenBank/DDBJ databases">
        <title>Complete genome of Psychrobacter urativorans R10.10B.</title>
        <authorList>
            <person name="See-Too W.S."/>
            <person name="Chan K.G."/>
        </authorList>
    </citation>
    <scope>NUCLEOTIDE SEQUENCE [LARGE SCALE GENOMIC DNA]</scope>
    <source>
        <strain evidence="1 2">R10.10B</strain>
    </source>
</reference>
<protein>
    <recommendedName>
        <fullName evidence="3">DUF3465 domain-containing protein</fullName>
    </recommendedName>
</protein>
<name>A0A0M4TEL9_9GAMM</name>
<sequence>MQAFTAKQSKRQVKGCGIIIKALPDDNEGSRHQKILIELADVNPKQTLLLVHNIDLAPRVADVAKGTPLSFYGEYVYNEKGGLVHWTHHDPAARHQGGWIESGGVRYE</sequence>
<dbReference type="KEGG" id="pur:AOC03_07760"/>
<dbReference type="AlphaFoldDB" id="A0A0M4TEL9"/>
<gene>
    <name evidence="1" type="ORF">AOC03_07760</name>
</gene>
<proteinExistence type="predicted"/>
<dbReference type="Proteomes" id="UP000059847">
    <property type="component" value="Chromosome"/>
</dbReference>
<accession>A0A0M4TEL9</accession>
<evidence type="ECO:0008006" key="3">
    <source>
        <dbReference type="Google" id="ProtNLM"/>
    </source>
</evidence>
<dbReference type="Pfam" id="PF11948">
    <property type="entry name" value="DUF3465"/>
    <property type="match status" value="1"/>
</dbReference>
<keyword evidence="2" id="KW-1185">Reference proteome</keyword>
<dbReference type="STRING" id="45610.AOC03_07760"/>
<evidence type="ECO:0000313" key="2">
    <source>
        <dbReference type="Proteomes" id="UP000059847"/>
    </source>
</evidence>
<evidence type="ECO:0000313" key="1">
    <source>
        <dbReference type="EMBL" id="ALF60808.1"/>
    </source>
</evidence>
<organism evidence="1 2">
    <name type="scientific">Psychrobacter urativorans</name>
    <dbReference type="NCBI Taxonomy" id="45610"/>
    <lineage>
        <taxon>Bacteria</taxon>
        <taxon>Pseudomonadati</taxon>
        <taxon>Pseudomonadota</taxon>
        <taxon>Gammaproteobacteria</taxon>
        <taxon>Moraxellales</taxon>
        <taxon>Moraxellaceae</taxon>
        <taxon>Psychrobacter</taxon>
    </lineage>
</organism>
<dbReference type="InterPro" id="IPR021856">
    <property type="entry name" value="DUF3465"/>
</dbReference>
<dbReference type="EMBL" id="CP012678">
    <property type="protein sequence ID" value="ALF60808.1"/>
    <property type="molecule type" value="Genomic_DNA"/>
</dbReference>